<feature type="compositionally biased region" description="Polar residues" evidence="1">
    <location>
        <begin position="185"/>
        <end position="194"/>
    </location>
</feature>
<dbReference type="InterPro" id="IPR005062">
    <property type="entry name" value="SAC3/GANP/THP3_conserved"/>
</dbReference>
<dbReference type="InterPro" id="IPR045107">
    <property type="entry name" value="SAC3/GANP/THP3"/>
</dbReference>
<proteinExistence type="predicted"/>
<dbReference type="Pfam" id="PF03399">
    <property type="entry name" value="SAC3_GANP"/>
    <property type="match status" value="1"/>
</dbReference>
<dbReference type="InterPro" id="IPR000717">
    <property type="entry name" value="PCI_dom"/>
</dbReference>
<accession>A0A5J5EP80</accession>
<feature type="compositionally biased region" description="Low complexity" evidence="1">
    <location>
        <begin position="48"/>
        <end position="63"/>
    </location>
</feature>
<dbReference type="GO" id="GO:0005634">
    <property type="term" value="C:nucleus"/>
    <property type="evidence" value="ECO:0007669"/>
    <property type="project" value="TreeGrafter"/>
</dbReference>
<name>A0A5J5EP80_9PEZI</name>
<reference evidence="3 4" key="1">
    <citation type="submission" date="2019-09" db="EMBL/GenBank/DDBJ databases">
        <title>Draft genome of the ectomycorrhizal ascomycete Sphaerosporella brunnea.</title>
        <authorList>
            <consortium name="DOE Joint Genome Institute"/>
            <person name="Benucci G.M."/>
            <person name="Marozzi G."/>
            <person name="Antonielli L."/>
            <person name="Sanchez S."/>
            <person name="Marco P."/>
            <person name="Wang X."/>
            <person name="Falini L.B."/>
            <person name="Barry K."/>
            <person name="Haridas S."/>
            <person name="Lipzen A."/>
            <person name="Labutti K."/>
            <person name="Grigoriev I.V."/>
            <person name="Murat C."/>
            <person name="Martin F."/>
            <person name="Albertini E."/>
            <person name="Donnini D."/>
            <person name="Bonito G."/>
        </authorList>
    </citation>
    <scope>NUCLEOTIDE SEQUENCE [LARGE SCALE GENOMIC DNA]</scope>
    <source>
        <strain evidence="3 4">Sb_GMNB300</strain>
    </source>
</reference>
<protein>
    <submittedName>
        <fullName evidence="3">SAC3/GANP/Nin1/mts3/eIF-3 p25 family-domain-containing protein</fullName>
    </submittedName>
</protein>
<evidence type="ECO:0000259" key="2">
    <source>
        <dbReference type="PROSITE" id="PS50250"/>
    </source>
</evidence>
<gene>
    <name evidence="3" type="ORF">FN846DRAFT_892754</name>
</gene>
<evidence type="ECO:0000256" key="1">
    <source>
        <dbReference type="SAM" id="MobiDB-lite"/>
    </source>
</evidence>
<organism evidence="3 4">
    <name type="scientific">Sphaerosporella brunnea</name>
    <dbReference type="NCBI Taxonomy" id="1250544"/>
    <lineage>
        <taxon>Eukaryota</taxon>
        <taxon>Fungi</taxon>
        <taxon>Dikarya</taxon>
        <taxon>Ascomycota</taxon>
        <taxon>Pezizomycotina</taxon>
        <taxon>Pezizomycetes</taxon>
        <taxon>Pezizales</taxon>
        <taxon>Pyronemataceae</taxon>
        <taxon>Sphaerosporella</taxon>
    </lineage>
</organism>
<dbReference type="Proteomes" id="UP000326924">
    <property type="component" value="Unassembled WGS sequence"/>
</dbReference>
<dbReference type="PROSITE" id="PS50250">
    <property type="entry name" value="PCI"/>
    <property type="match status" value="1"/>
</dbReference>
<dbReference type="EMBL" id="VXIS01000181">
    <property type="protein sequence ID" value="KAA8898637.1"/>
    <property type="molecule type" value="Genomic_DNA"/>
</dbReference>
<dbReference type="PANTHER" id="PTHR12436:SF4">
    <property type="entry name" value="LEUKOCYTE RECEPTOR CLUSTER MEMBER 8"/>
    <property type="match status" value="1"/>
</dbReference>
<comment type="caution">
    <text evidence="3">The sequence shown here is derived from an EMBL/GenBank/DDBJ whole genome shotgun (WGS) entry which is preliminary data.</text>
</comment>
<feature type="region of interest" description="Disordered" evidence="1">
    <location>
        <begin position="1"/>
        <end position="66"/>
    </location>
</feature>
<sequence>MTAPPPWRAVGGSGNSSYTAVDARRTLGGSVPTGGFSTNQTSPPPASAPATAPATAPGAPRTTFPDPLKQYVARTFEDVLPEDKKDVETELKRIITDAFNERVVWSLDWDKMPLPQTILAKKRAQMKQEMTPPAMASTTSGDTSPTAKAFGKFSISDKKRKSEDDNTASSSATKFSDRFDKRARQQSPYSSSTAIDKLSQREKEKRARRFGDGLQSVTPPSRNTSAMDIDGDQPLVGRCMSLEKKYFRLTSAPDPDNVRPLHVLEKTLELLKKKWREEQNYSYICDQFKSLRQDLTVQHIKNNFTVLVYEIHARIALEKGDLGEYNQCQSQLATLYSEGFTGHEEEFKAYRILYLLHTCNRADMNEVLALLTPVDKTHQSIRHALEVRSALAAGNYHKFFRLYLDAPSMGGYLMDSFVARERMAALACICKAYRPDIDIRFLTEELGFESDTECVQFLCDNGAADLIEQKSGDKGVPSSIRFQTLKAVRIFEEAKARAFKKVDIKGQM</sequence>
<dbReference type="FunFam" id="1.25.40.990:FF:000006">
    <property type="entry name" value="Putative SAC3/GANP domain protein"/>
    <property type="match status" value="1"/>
</dbReference>
<evidence type="ECO:0000313" key="4">
    <source>
        <dbReference type="Proteomes" id="UP000326924"/>
    </source>
</evidence>
<dbReference type="Gene3D" id="1.25.40.990">
    <property type="match status" value="1"/>
</dbReference>
<feature type="domain" description="PCI" evidence="2">
    <location>
        <begin position="321"/>
        <end position="495"/>
    </location>
</feature>
<evidence type="ECO:0000313" key="3">
    <source>
        <dbReference type="EMBL" id="KAA8898637.1"/>
    </source>
</evidence>
<dbReference type="OrthoDB" id="199574at2759"/>
<feature type="compositionally biased region" description="Basic and acidic residues" evidence="1">
    <location>
        <begin position="155"/>
        <end position="164"/>
    </location>
</feature>
<feature type="region of interest" description="Disordered" evidence="1">
    <location>
        <begin position="129"/>
        <end position="232"/>
    </location>
</feature>
<dbReference type="AlphaFoldDB" id="A0A5J5EP80"/>
<feature type="compositionally biased region" description="Polar residues" evidence="1">
    <location>
        <begin position="136"/>
        <end position="146"/>
    </location>
</feature>
<dbReference type="FunCoup" id="A0A5J5EP80">
    <property type="interactions" value="33"/>
</dbReference>
<dbReference type="PANTHER" id="PTHR12436">
    <property type="entry name" value="80 KDA MCM3-ASSOCIATED PROTEIN"/>
    <property type="match status" value="1"/>
</dbReference>
<keyword evidence="4" id="KW-1185">Reference proteome</keyword>
<feature type="compositionally biased region" description="Basic and acidic residues" evidence="1">
    <location>
        <begin position="198"/>
        <end position="211"/>
    </location>
</feature>
<dbReference type="InParanoid" id="A0A5J5EP80"/>
<feature type="compositionally biased region" description="Polar residues" evidence="1">
    <location>
        <begin position="215"/>
        <end position="226"/>
    </location>
</feature>